<keyword evidence="1" id="KW-0472">Membrane</keyword>
<feature type="transmembrane region" description="Helical" evidence="1">
    <location>
        <begin position="167"/>
        <end position="186"/>
    </location>
</feature>
<reference evidence="2" key="1">
    <citation type="journal article" date="2020" name="Stud. Mycol.">
        <title>101 Dothideomycetes genomes: a test case for predicting lifestyles and emergence of pathogens.</title>
        <authorList>
            <person name="Haridas S."/>
            <person name="Albert R."/>
            <person name="Binder M."/>
            <person name="Bloem J."/>
            <person name="Labutti K."/>
            <person name="Salamov A."/>
            <person name="Andreopoulos B."/>
            <person name="Baker S."/>
            <person name="Barry K."/>
            <person name="Bills G."/>
            <person name="Bluhm B."/>
            <person name="Cannon C."/>
            <person name="Castanera R."/>
            <person name="Culley D."/>
            <person name="Daum C."/>
            <person name="Ezra D."/>
            <person name="Gonzalez J."/>
            <person name="Henrissat B."/>
            <person name="Kuo A."/>
            <person name="Liang C."/>
            <person name="Lipzen A."/>
            <person name="Lutzoni F."/>
            <person name="Magnuson J."/>
            <person name="Mondo S."/>
            <person name="Nolan M."/>
            <person name="Ohm R."/>
            <person name="Pangilinan J."/>
            <person name="Park H.-J."/>
            <person name="Ramirez L."/>
            <person name="Alfaro M."/>
            <person name="Sun H."/>
            <person name="Tritt A."/>
            <person name="Yoshinaga Y."/>
            <person name="Zwiers L.-H."/>
            <person name="Turgeon B."/>
            <person name="Goodwin S."/>
            <person name="Spatafora J."/>
            <person name="Crous P."/>
            <person name="Grigoriev I."/>
        </authorList>
    </citation>
    <scope>NUCLEOTIDE SEQUENCE</scope>
    <source>
        <strain evidence="2">CBS 121410</strain>
    </source>
</reference>
<protein>
    <submittedName>
        <fullName evidence="2">Uncharacterized protein</fullName>
    </submittedName>
</protein>
<organism evidence="2 3">
    <name type="scientific">Saccharata proteae CBS 121410</name>
    <dbReference type="NCBI Taxonomy" id="1314787"/>
    <lineage>
        <taxon>Eukaryota</taxon>
        <taxon>Fungi</taxon>
        <taxon>Dikarya</taxon>
        <taxon>Ascomycota</taxon>
        <taxon>Pezizomycotina</taxon>
        <taxon>Dothideomycetes</taxon>
        <taxon>Dothideomycetes incertae sedis</taxon>
        <taxon>Botryosphaeriales</taxon>
        <taxon>Saccharataceae</taxon>
        <taxon>Saccharata</taxon>
    </lineage>
</organism>
<dbReference type="AlphaFoldDB" id="A0A9P4HRU1"/>
<gene>
    <name evidence="2" type="ORF">K490DRAFT_67919</name>
</gene>
<proteinExistence type="predicted"/>
<evidence type="ECO:0000313" key="3">
    <source>
        <dbReference type="Proteomes" id="UP000799776"/>
    </source>
</evidence>
<comment type="caution">
    <text evidence="2">The sequence shown here is derived from an EMBL/GenBank/DDBJ whole genome shotgun (WGS) entry which is preliminary data.</text>
</comment>
<keyword evidence="1" id="KW-0812">Transmembrane</keyword>
<feature type="transmembrane region" description="Helical" evidence="1">
    <location>
        <begin position="141"/>
        <end position="161"/>
    </location>
</feature>
<name>A0A9P4HRU1_9PEZI</name>
<keyword evidence="3" id="KW-1185">Reference proteome</keyword>
<evidence type="ECO:0000313" key="2">
    <source>
        <dbReference type="EMBL" id="KAF2085271.1"/>
    </source>
</evidence>
<feature type="transmembrane region" description="Helical" evidence="1">
    <location>
        <begin position="12"/>
        <end position="32"/>
    </location>
</feature>
<evidence type="ECO:0000256" key="1">
    <source>
        <dbReference type="SAM" id="Phobius"/>
    </source>
</evidence>
<keyword evidence="1" id="KW-1133">Transmembrane helix</keyword>
<sequence>MDHHHLRRAVGFAQGPGIAFAGLALYGARSIFKKQSKANKSGDKQTGTILDEFQSVSPMKDYANTLESELAAAGFEATAIGNVQAAQSSDKSPIISVEMDSDDTAETVEATTIGHEQPVQSPAKRRDLPQWVDETVTPGRVAYSVLCNLIAFFVHLLEFLLQSETAAFAYSMANFLYIAYTIFCRLRTKPAKEEISRLDHSTLILKRLQEIEDRLNAEPQRVPAGNKTLRPDLSRLILNRLDQMDARLNALTQPAAA</sequence>
<dbReference type="Proteomes" id="UP000799776">
    <property type="component" value="Unassembled WGS sequence"/>
</dbReference>
<accession>A0A9P4HRU1</accession>
<dbReference type="EMBL" id="ML978732">
    <property type="protein sequence ID" value="KAF2085271.1"/>
    <property type="molecule type" value="Genomic_DNA"/>
</dbReference>